<dbReference type="EMBL" id="BART01032696">
    <property type="protein sequence ID" value="GAH13743.1"/>
    <property type="molecule type" value="Genomic_DNA"/>
</dbReference>
<feature type="domain" description="YspA cpYpsA-related SLOG" evidence="1">
    <location>
        <begin position="33"/>
        <end position="99"/>
    </location>
</feature>
<evidence type="ECO:0000259" key="1">
    <source>
        <dbReference type="Pfam" id="PF10686"/>
    </source>
</evidence>
<gene>
    <name evidence="2" type="ORF">S01H4_56432</name>
</gene>
<dbReference type="InterPro" id="IPR019627">
    <property type="entry name" value="YAcAr"/>
</dbReference>
<dbReference type="AlphaFoldDB" id="X1EYQ7"/>
<sequence>MAEASKERVDVLVNEMLRVFNIGPECVFTTFSIVVAGTRTFDDYELLKKKLDALLNKKVKEHGIEIVSGCAAGADALGERYAEERGYSVKRFPANWGKYGKAAGPIRNKEMSE</sequence>
<dbReference type="Pfam" id="PF10686">
    <property type="entry name" value="YAcAr"/>
    <property type="match status" value="1"/>
</dbReference>
<protein>
    <recommendedName>
        <fullName evidence="1">YspA cpYpsA-related SLOG domain-containing protein</fullName>
    </recommendedName>
</protein>
<reference evidence="2" key="1">
    <citation type="journal article" date="2014" name="Front. Microbiol.">
        <title>High frequency of phylogenetically diverse reductive dehalogenase-homologous genes in deep subseafloor sedimentary metagenomes.</title>
        <authorList>
            <person name="Kawai M."/>
            <person name="Futagami T."/>
            <person name="Toyoda A."/>
            <person name="Takaki Y."/>
            <person name="Nishi S."/>
            <person name="Hori S."/>
            <person name="Arai W."/>
            <person name="Tsubouchi T."/>
            <person name="Morono Y."/>
            <person name="Uchiyama I."/>
            <person name="Ito T."/>
            <person name="Fujiyama A."/>
            <person name="Inagaki F."/>
            <person name="Takami H."/>
        </authorList>
    </citation>
    <scope>NUCLEOTIDE SEQUENCE</scope>
    <source>
        <strain evidence="2">Expedition CK06-06</strain>
    </source>
</reference>
<name>X1EYQ7_9ZZZZ</name>
<proteinExistence type="predicted"/>
<accession>X1EYQ7</accession>
<organism evidence="2">
    <name type="scientific">marine sediment metagenome</name>
    <dbReference type="NCBI Taxonomy" id="412755"/>
    <lineage>
        <taxon>unclassified sequences</taxon>
        <taxon>metagenomes</taxon>
        <taxon>ecological metagenomes</taxon>
    </lineage>
</organism>
<evidence type="ECO:0000313" key="2">
    <source>
        <dbReference type="EMBL" id="GAH13743.1"/>
    </source>
</evidence>
<feature type="non-terminal residue" evidence="2">
    <location>
        <position position="113"/>
    </location>
</feature>
<comment type="caution">
    <text evidence="2">The sequence shown here is derived from an EMBL/GenBank/DDBJ whole genome shotgun (WGS) entry which is preliminary data.</text>
</comment>